<name>A0AAD7EDX8_9AGAR</name>
<proteinExistence type="predicted"/>
<reference evidence="3" key="1">
    <citation type="submission" date="2023-03" db="EMBL/GenBank/DDBJ databases">
        <title>Massive genome expansion in bonnet fungi (Mycena s.s.) driven by repeated elements and novel gene families across ecological guilds.</title>
        <authorList>
            <consortium name="Lawrence Berkeley National Laboratory"/>
            <person name="Harder C.B."/>
            <person name="Miyauchi S."/>
            <person name="Viragh M."/>
            <person name="Kuo A."/>
            <person name="Thoen E."/>
            <person name="Andreopoulos B."/>
            <person name="Lu D."/>
            <person name="Skrede I."/>
            <person name="Drula E."/>
            <person name="Henrissat B."/>
            <person name="Morin E."/>
            <person name="Kohler A."/>
            <person name="Barry K."/>
            <person name="LaButti K."/>
            <person name="Morin E."/>
            <person name="Salamov A."/>
            <person name="Lipzen A."/>
            <person name="Mereny Z."/>
            <person name="Hegedus B."/>
            <person name="Baldrian P."/>
            <person name="Stursova M."/>
            <person name="Weitz H."/>
            <person name="Taylor A."/>
            <person name="Grigoriev I.V."/>
            <person name="Nagy L.G."/>
            <person name="Martin F."/>
            <person name="Kauserud H."/>
        </authorList>
    </citation>
    <scope>NUCLEOTIDE SEQUENCE</scope>
    <source>
        <strain evidence="3">CBHHK002</strain>
    </source>
</reference>
<evidence type="ECO:0000256" key="1">
    <source>
        <dbReference type="SAM" id="MobiDB-lite"/>
    </source>
</evidence>
<evidence type="ECO:0000313" key="4">
    <source>
        <dbReference type="Proteomes" id="UP001218218"/>
    </source>
</evidence>
<keyword evidence="4" id="KW-1185">Reference proteome</keyword>
<dbReference type="Proteomes" id="UP001218218">
    <property type="component" value="Unassembled WGS sequence"/>
</dbReference>
<feature type="chain" id="PRO_5042193401" evidence="2">
    <location>
        <begin position="22"/>
        <end position="728"/>
    </location>
</feature>
<feature type="region of interest" description="Disordered" evidence="1">
    <location>
        <begin position="439"/>
        <end position="497"/>
    </location>
</feature>
<sequence>MASIRLMTLSLLAFSTAATLAQTLTTTVVTSTPAPNEVVIITTACSATCPSTDTVGNVLLESFSCGTACLFCRWNWPGGNHLAEYNTNTGAVAFPIGIAENPLRAAVTCATSTSTSTISTSRTTAIATSTLTPKEKPSARIKGLCTGTTSAAVGLPAPLFCGLPCPCLPDTIATPSPETVVLHPTMDMSCLETASLFLLLHCSTDTPPQSFSESRYDAISALIRVPRPSHFARSSAARRSALSRAIPNVPWFPSSLRSILNSVYNVYKECEGLRQASVVVCAHSRSMSAFDISRRDLNAVFFLAINWFGGRKTLGLESKTLWIRLDSDQLLWTLHNLLAAPLYNFMVVEIFRNSAPPFARSAPANTTHLRRISFFLRQCSSFLTIRSLSTNRWIEFNPLPERYIHGGICILKCVPYLLKLLDDPGVNAFDDDTTYKRIEGKMNEQPRDATKDLQDELASELERRRESSARSKELKEQLKTLKGKGGKKAASSSTILSASSSGRVRSVPAARADASPTVATTHIDERAIGSTSAMELAEGAIHADEYNTLVFLPTPADIQHISDRRPIAEFETPAPVFHLNDSSSSDSTNNLKFLDKMLTWDFNMNAFDSAASAFNFNDSSSSDSTSDLNFLNEMLTWDFNMNAVGAEYVLADNTIAAPVSEIPTLPAPPPSSPMAIPDQSIEPLAATKPKQRCEVDENNILNTRRRHIKRTRSSDNQLFDKPTKKGWN</sequence>
<feature type="compositionally biased region" description="Low complexity" evidence="1">
    <location>
        <begin position="488"/>
        <end position="497"/>
    </location>
</feature>
<organism evidence="3 4">
    <name type="scientific">Mycena albidolilacea</name>
    <dbReference type="NCBI Taxonomy" id="1033008"/>
    <lineage>
        <taxon>Eukaryota</taxon>
        <taxon>Fungi</taxon>
        <taxon>Dikarya</taxon>
        <taxon>Basidiomycota</taxon>
        <taxon>Agaricomycotina</taxon>
        <taxon>Agaricomycetes</taxon>
        <taxon>Agaricomycetidae</taxon>
        <taxon>Agaricales</taxon>
        <taxon>Marasmiineae</taxon>
        <taxon>Mycenaceae</taxon>
        <taxon>Mycena</taxon>
    </lineage>
</organism>
<dbReference type="EMBL" id="JARIHO010000063">
    <property type="protein sequence ID" value="KAJ7315232.1"/>
    <property type="molecule type" value="Genomic_DNA"/>
</dbReference>
<feature type="region of interest" description="Disordered" evidence="1">
    <location>
        <begin position="684"/>
        <end position="728"/>
    </location>
</feature>
<gene>
    <name evidence="3" type="ORF">DFH08DRAFT_820839</name>
</gene>
<evidence type="ECO:0000256" key="2">
    <source>
        <dbReference type="SAM" id="SignalP"/>
    </source>
</evidence>
<accession>A0AAD7EDX8</accession>
<feature type="compositionally biased region" description="Basic and acidic residues" evidence="1">
    <location>
        <begin position="439"/>
        <end position="479"/>
    </location>
</feature>
<feature type="signal peptide" evidence="2">
    <location>
        <begin position="1"/>
        <end position="21"/>
    </location>
</feature>
<protein>
    <submittedName>
        <fullName evidence="3">Uncharacterized protein</fullName>
    </submittedName>
</protein>
<evidence type="ECO:0000313" key="3">
    <source>
        <dbReference type="EMBL" id="KAJ7315232.1"/>
    </source>
</evidence>
<keyword evidence="2" id="KW-0732">Signal</keyword>
<dbReference type="AlphaFoldDB" id="A0AAD7EDX8"/>
<comment type="caution">
    <text evidence="3">The sequence shown here is derived from an EMBL/GenBank/DDBJ whole genome shotgun (WGS) entry which is preliminary data.</text>
</comment>